<protein>
    <submittedName>
        <fullName evidence="1">Uncharacterized protein</fullName>
    </submittedName>
</protein>
<dbReference type="PANTHER" id="PTHR20905:SF28">
    <property type="entry name" value="GH28833P-RELATED"/>
    <property type="match status" value="1"/>
</dbReference>
<organism evidence="1 2">
    <name type="scientific">Diatraea saccharalis</name>
    <name type="common">sugarcane borer</name>
    <dbReference type="NCBI Taxonomy" id="40085"/>
    <lineage>
        <taxon>Eukaryota</taxon>
        <taxon>Metazoa</taxon>
        <taxon>Ecdysozoa</taxon>
        <taxon>Arthropoda</taxon>
        <taxon>Hexapoda</taxon>
        <taxon>Insecta</taxon>
        <taxon>Pterygota</taxon>
        <taxon>Neoptera</taxon>
        <taxon>Endopterygota</taxon>
        <taxon>Lepidoptera</taxon>
        <taxon>Glossata</taxon>
        <taxon>Ditrysia</taxon>
        <taxon>Pyraloidea</taxon>
        <taxon>Crambidae</taxon>
        <taxon>Crambinae</taxon>
        <taxon>Diatraea</taxon>
    </lineage>
</organism>
<evidence type="ECO:0000313" key="2">
    <source>
        <dbReference type="Proteomes" id="UP001153714"/>
    </source>
</evidence>
<dbReference type="Gene3D" id="3.40.630.30">
    <property type="match status" value="1"/>
</dbReference>
<keyword evidence="2" id="KW-1185">Reference proteome</keyword>
<reference evidence="1" key="2">
    <citation type="submission" date="2022-10" db="EMBL/GenBank/DDBJ databases">
        <authorList>
            <consortium name="ENA_rothamsted_submissions"/>
            <consortium name="culmorum"/>
            <person name="King R."/>
        </authorList>
    </citation>
    <scope>NUCLEOTIDE SEQUENCE</scope>
</reference>
<name>A0A9N9WI69_9NEOP</name>
<dbReference type="PANTHER" id="PTHR20905">
    <property type="entry name" value="N-ACETYLTRANSFERASE-RELATED"/>
    <property type="match status" value="1"/>
</dbReference>
<reference evidence="1" key="1">
    <citation type="submission" date="2021-12" db="EMBL/GenBank/DDBJ databases">
        <authorList>
            <person name="King R."/>
        </authorList>
    </citation>
    <scope>NUCLEOTIDE SEQUENCE</scope>
</reference>
<dbReference type="OrthoDB" id="8191594at2759"/>
<gene>
    <name evidence="1" type="ORF">DIATSA_LOCUS11190</name>
</gene>
<accession>A0A9N9WI69</accession>
<dbReference type="AlphaFoldDB" id="A0A9N9WI69"/>
<sequence length="256" mass="28486">MEWYTTDDGNYTIESVSAATLPGALQVIRESFCQDESVCIGAEVNKNPQAAEELLELCADAALDGASLVAIETSSRKVVAASFNKLQVATSDASEKPFFDVFAEERCSQESAKSLIQFMADVDGRCNLFQKYEADCSLEIMFLATLRQFRRQKLAEILCKFSLELAKALKNGPVCKMTVEDLGPKYTSMKPRSTITKYPKICQAIWTNEITEKIGRKLGFTEHLIVPFDEFVFKGETYASRIGRDNAKCIVAAKHI</sequence>
<evidence type="ECO:0000313" key="1">
    <source>
        <dbReference type="EMBL" id="CAG9793777.1"/>
    </source>
</evidence>
<dbReference type="EMBL" id="OU893337">
    <property type="protein sequence ID" value="CAG9793777.1"/>
    <property type="molecule type" value="Genomic_DNA"/>
</dbReference>
<dbReference type="Proteomes" id="UP001153714">
    <property type="component" value="Chromosome 6"/>
</dbReference>
<dbReference type="GO" id="GO:0008080">
    <property type="term" value="F:N-acetyltransferase activity"/>
    <property type="evidence" value="ECO:0007669"/>
    <property type="project" value="TreeGrafter"/>
</dbReference>
<proteinExistence type="predicted"/>